<gene>
    <name evidence="2" type="ORF">GCM10022246_08910</name>
</gene>
<name>A0ABP7P106_9SPHI</name>
<dbReference type="InterPro" id="IPR001173">
    <property type="entry name" value="Glyco_trans_2-like"/>
</dbReference>
<protein>
    <recommendedName>
        <fullName evidence="1">Glycosyltransferase 2-like domain-containing protein</fullName>
    </recommendedName>
</protein>
<dbReference type="PANTHER" id="PTHR43685">
    <property type="entry name" value="GLYCOSYLTRANSFERASE"/>
    <property type="match status" value="1"/>
</dbReference>
<dbReference type="CDD" id="cd00761">
    <property type="entry name" value="Glyco_tranf_GTA_type"/>
    <property type="match status" value="1"/>
</dbReference>
<dbReference type="InterPro" id="IPR029044">
    <property type="entry name" value="Nucleotide-diphossugar_trans"/>
</dbReference>
<dbReference type="Pfam" id="PF00535">
    <property type="entry name" value="Glycos_transf_2"/>
    <property type="match status" value="1"/>
</dbReference>
<dbReference type="SUPFAM" id="SSF53448">
    <property type="entry name" value="Nucleotide-diphospho-sugar transferases"/>
    <property type="match status" value="1"/>
</dbReference>
<feature type="domain" description="Glycosyltransferase 2-like" evidence="1">
    <location>
        <begin position="1"/>
        <end position="97"/>
    </location>
</feature>
<sequence>MLARTLLSIESQITDTDFEVIVVDNGSTDSTKKVCESFNESVNNLIYFYDDEPGLLTGRHKGIELSTGKILCFLDDDVELNDKYIQGVFDVFSTDAEVHFATGPCLPEYEVTPPYWLDYFWVHINQGKYCFWLSLLDLGDQKLIIDPNLVFGLNFCVRKETALQLNGFHPDCIPDSLQKYQGDGETGLTMKAAENNLKAVYSPYLSLKHLVSKGRLTIEYFKKRAFYEGVSNSFTDLRISFTQNTVNKSLLQVLKDKIWPYYYLLKISLKSIKSKAIPKEVKEMKKLLDIQNKAGYNFHQNEFKNDEQIRKWVLRSSFWDYKLPPL</sequence>
<organism evidence="2 3">
    <name type="scientific">Pedobacter ginsengiterrae</name>
    <dbReference type="NCBI Taxonomy" id="871696"/>
    <lineage>
        <taxon>Bacteria</taxon>
        <taxon>Pseudomonadati</taxon>
        <taxon>Bacteroidota</taxon>
        <taxon>Sphingobacteriia</taxon>
        <taxon>Sphingobacteriales</taxon>
        <taxon>Sphingobacteriaceae</taxon>
        <taxon>Pedobacter</taxon>
    </lineage>
</organism>
<evidence type="ECO:0000313" key="3">
    <source>
        <dbReference type="Proteomes" id="UP001501081"/>
    </source>
</evidence>
<reference evidence="3" key="1">
    <citation type="journal article" date="2019" name="Int. J. Syst. Evol. Microbiol.">
        <title>The Global Catalogue of Microorganisms (GCM) 10K type strain sequencing project: providing services to taxonomists for standard genome sequencing and annotation.</title>
        <authorList>
            <consortium name="The Broad Institute Genomics Platform"/>
            <consortium name="The Broad Institute Genome Sequencing Center for Infectious Disease"/>
            <person name="Wu L."/>
            <person name="Ma J."/>
        </authorList>
    </citation>
    <scope>NUCLEOTIDE SEQUENCE [LARGE SCALE GENOMIC DNA]</scope>
    <source>
        <strain evidence="3">JCM 17338</strain>
    </source>
</reference>
<accession>A0ABP7P106</accession>
<proteinExistence type="predicted"/>
<comment type="caution">
    <text evidence="2">The sequence shown here is derived from an EMBL/GenBank/DDBJ whole genome shotgun (WGS) entry which is preliminary data.</text>
</comment>
<keyword evidence="3" id="KW-1185">Reference proteome</keyword>
<dbReference type="InterPro" id="IPR050834">
    <property type="entry name" value="Glycosyltransf_2"/>
</dbReference>
<evidence type="ECO:0000313" key="2">
    <source>
        <dbReference type="EMBL" id="GAA3957329.1"/>
    </source>
</evidence>
<dbReference type="EMBL" id="BAABAK010000003">
    <property type="protein sequence ID" value="GAA3957329.1"/>
    <property type="molecule type" value="Genomic_DNA"/>
</dbReference>
<evidence type="ECO:0000259" key="1">
    <source>
        <dbReference type="Pfam" id="PF00535"/>
    </source>
</evidence>
<dbReference type="Proteomes" id="UP001501081">
    <property type="component" value="Unassembled WGS sequence"/>
</dbReference>
<dbReference type="Gene3D" id="3.90.550.10">
    <property type="entry name" value="Spore Coat Polysaccharide Biosynthesis Protein SpsA, Chain A"/>
    <property type="match status" value="1"/>
</dbReference>
<dbReference type="PANTHER" id="PTHR43685:SF2">
    <property type="entry name" value="GLYCOSYLTRANSFERASE 2-LIKE DOMAIN-CONTAINING PROTEIN"/>
    <property type="match status" value="1"/>
</dbReference>